<accession>A0AAX1N9D1</accession>
<proteinExistence type="predicted"/>
<dbReference type="EMBL" id="CP076133">
    <property type="protein sequence ID" value="QWG04140.1"/>
    <property type="molecule type" value="Genomic_DNA"/>
</dbReference>
<dbReference type="Proteomes" id="UP000678679">
    <property type="component" value="Chromosome 2"/>
</dbReference>
<dbReference type="AlphaFoldDB" id="A0AAX1N9D1"/>
<dbReference type="KEGG" id="fya:KMW28_24940"/>
<dbReference type="RefSeq" id="WP_158297862.1">
    <property type="nucleotide sequence ID" value="NZ_CP076133.1"/>
</dbReference>
<protein>
    <submittedName>
        <fullName evidence="1">Uncharacterized protein</fullName>
    </submittedName>
</protein>
<organism evidence="1 2">
    <name type="scientific">Flammeovirga yaeyamensis</name>
    <dbReference type="NCBI Taxonomy" id="367791"/>
    <lineage>
        <taxon>Bacteria</taxon>
        <taxon>Pseudomonadati</taxon>
        <taxon>Bacteroidota</taxon>
        <taxon>Cytophagia</taxon>
        <taxon>Cytophagales</taxon>
        <taxon>Flammeovirgaceae</taxon>
        <taxon>Flammeovirga</taxon>
    </lineage>
</organism>
<name>A0AAX1N9D1_9BACT</name>
<keyword evidence="2" id="KW-1185">Reference proteome</keyword>
<sequence>MKSTSCDSRKLLSEKLDSSGAKFSRAQWDMLLENDAPRIVSTINYYNYEN</sequence>
<gene>
    <name evidence="1" type="ORF">KMW28_24940</name>
</gene>
<evidence type="ECO:0000313" key="2">
    <source>
        <dbReference type="Proteomes" id="UP000678679"/>
    </source>
</evidence>
<evidence type="ECO:0000313" key="1">
    <source>
        <dbReference type="EMBL" id="QWG04140.1"/>
    </source>
</evidence>
<reference evidence="1 2" key="1">
    <citation type="submission" date="2021-05" db="EMBL/GenBank/DDBJ databases">
        <title>Comparative genomic studies on the polysaccharide-degrading batcterial strains of the Flammeovirga genus.</title>
        <authorList>
            <person name="Zewei F."/>
            <person name="Zheng Z."/>
            <person name="Yu L."/>
            <person name="Ruyue G."/>
            <person name="Yanhong M."/>
            <person name="Yuanyuan C."/>
            <person name="Jingyan G."/>
            <person name="Wenjun H."/>
        </authorList>
    </citation>
    <scope>NUCLEOTIDE SEQUENCE [LARGE SCALE GENOMIC DNA]</scope>
    <source>
        <strain evidence="1 2">NBRC:100898</strain>
    </source>
</reference>